<dbReference type="GO" id="GO:0003677">
    <property type="term" value="F:DNA binding"/>
    <property type="evidence" value="ECO:0007669"/>
    <property type="project" value="InterPro"/>
</dbReference>
<proteinExistence type="predicted"/>
<comment type="caution">
    <text evidence="1">The sequence shown here is derived from an EMBL/GenBank/DDBJ whole genome shotgun (WGS) entry which is preliminary data.</text>
</comment>
<dbReference type="RefSeq" id="WP_244357740.1">
    <property type="nucleotide sequence ID" value="NZ_JAJNNZ010000009.1"/>
</dbReference>
<protein>
    <submittedName>
        <fullName evidence="1">DUF3283 family protein</fullName>
    </submittedName>
</protein>
<evidence type="ECO:0000313" key="2">
    <source>
        <dbReference type="Proteomes" id="UP001139488"/>
    </source>
</evidence>
<organism evidence="1 2">
    <name type="scientific">Vibrio gelatinilyticus</name>
    <dbReference type="NCBI Taxonomy" id="2893468"/>
    <lineage>
        <taxon>Bacteria</taxon>
        <taxon>Pseudomonadati</taxon>
        <taxon>Pseudomonadota</taxon>
        <taxon>Gammaproteobacteria</taxon>
        <taxon>Vibrionales</taxon>
        <taxon>Vibrionaceae</taxon>
        <taxon>Vibrio</taxon>
    </lineage>
</organism>
<dbReference type="GO" id="GO:0006260">
    <property type="term" value="P:DNA replication"/>
    <property type="evidence" value="ECO:0007669"/>
    <property type="project" value="InterPro"/>
</dbReference>
<gene>
    <name evidence="1" type="ORF">LNL84_12175</name>
</gene>
<sequence length="70" mass="8138">MKPYNLSLLPPEDKNRIEIDKQASYIVWQIKEAKIGPEAISTQLAKLLNEAEKEWFEQCVSKYKKIMGVN</sequence>
<keyword evidence="2" id="KW-1185">Reference proteome</keyword>
<accession>A0A9X2AW58</accession>
<dbReference type="EMBL" id="JAJNNZ010000009">
    <property type="protein sequence ID" value="MCJ2377589.1"/>
    <property type="molecule type" value="Genomic_DNA"/>
</dbReference>
<dbReference type="InterPro" id="IPR036745">
    <property type="entry name" value="PolIII_theta_sf"/>
</dbReference>
<dbReference type="Proteomes" id="UP001139488">
    <property type="component" value="Unassembled WGS sequence"/>
</dbReference>
<dbReference type="AlphaFoldDB" id="A0A9X2AW58"/>
<reference evidence="1" key="1">
    <citation type="submission" date="2021-11" db="EMBL/GenBank/DDBJ databases">
        <title>Vibrio ZSDE26 sp. nov. and Vibrio ZSDZ34 sp. nov., isolated from coastal seawater in Qingdao.</title>
        <authorList>
            <person name="Zhang P."/>
        </authorList>
    </citation>
    <scope>NUCLEOTIDE SEQUENCE</scope>
    <source>
        <strain evidence="1">ZSDZ34</strain>
    </source>
</reference>
<name>A0A9X2AW58_9VIBR</name>
<dbReference type="InterPro" id="IPR021700">
    <property type="entry name" value="DUF3283"/>
</dbReference>
<evidence type="ECO:0000313" key="1">
    <source>
        <dbReference type="EMBL" id="MCJ2377589.1"/>
    </source>
</evidence>
<dbReference type="Gene3D" id="1.20.58.250">
    <property type="entry name" value="DNA polymerase III-theta"/>
    <property type="match status" value="1"/>
</dbReference>
<dbReference type="Pfam" id="PF11686">
    <property type="entry name" value="DUF3283"/>
    <property type="match status" value="1"/>
</dbReference>
<dbReference type="GO" id="GO:0003887">
    <property type="term" value="F:DNA-directed DNA polymerase activity"/>
    <property type="evidence" value="ECO:0007669"/>
    <property type="project" value="InterPro"/>
</dbReference>